<gene>
    <name evidence="4" type="ORF">RJ641_013740</name>
</gene>
<reference evidence="4 5" key="1">
    <citation type="submission" date="2023-12" db="EMBL/GenBank/DDBJ databases">
        <title>A high-quality genome assembly for Dillenia turbinata (Dilleniales).</title>
        <authorList>
            <person name="Chanderbali A."/>
        </authorList>
    </citation>
    <scope>NUCLEOTIDE SEQUENCE [LARGE SCALE GENOMIC DNA]</scope>
    <source>
        <strain evidence="4">LSX21</strain>
        <tissue evidence="4">Leaf</tissue>
    </source>
</reference>
<accession>A0AAN8WE06</accession>
<comment type="similarity">
    <text evidence="1">Belongs to the PPR family. P subfamily.</text>
</comment>
<dbReference type="EMBL" id="JBAMMX010000002">
    <property type="protein sequence ID" value="KAK6946196.1"/>
    <property type="molecule type" value="Genomic_DNA"/>
</dbReference>
<comment type="caution">
    <text evidence="4">The sequence shown here is derived from an EMBL/GenBank/DDBJ whole genome shotgun (WGS) entry which is preliminary data.</text>
</comment>
<dbReference type="AlphaFoldDB" id="A0AAN8WE06"/>
<proteinExistence type="inferred from homology"/>
<feature type="repeat" description="PPR" evidence="3">
    <location>
        <begin position="378"/>
        <end position="412"/>
    </location>
</feature>
<evidence type="ECO:0000256" key="1">
    <source>
        <dbReference type="ARBA" id="ARBA00007626"/>
    </source>
</evidence>
<dbReference type="PANTHER" id="PTHR47447">
    <property type="entry name" value="OS03G0856100 PROTEIN"/>
    <property type="match status" value="1"/>
</dbReference>
<organism evidence="4 5">
    <name type="scientific">Dillenia turbinata</name>
    <dbReference type="NCBI Taxonomy" id="194707"/>
    <lineage>
        <taxon>Eukaryota</taxon>
        <taxon>Viridiplantae</taxon>
        <taxon>Streptophyta</taxon>
        <taxon>Embryophyta</taxon>
        <taxon>Tracheophyta</taxon>
        <taxon>Spermatophyta</taxon>
        <taxon>Magnoliopsida</taxon>
        <taxon>eudicotyledons</taxon>
        <taxon>Gunneridae</taxon>
        <taxon>Pentapetalae</taxon>
        <taxon>Dilleniales</taxon>
        <taxon>Dilleniaceae</taxon>
        <taxon>Dillenia</taxon>
    </lineage>
</organism>
<feature type="repeat" description="PPR" evidence="3">
    <location>
        <begin position="272"/>
        <end position="306"/>
    </location>
</feature>
<dbReference type="PROSITE" id="PS51375">
    <property type="entry name" value="PPR"/>
    <property type="match status" value="2"/>
</dbReference>
<evidence type="ECO:0000256" key="2">
    <source>
        <dbReference type="ARBA" id="ARBA00022737"/>
    </source>
</evidence>
<dbReference type="Proteomes" id="UP001370490">
    <property type="component" value="Unassembled WGS sequence"/>
</dbReference>
<evidence type="ECO:0000313" key="4">
    <source>
        <dbReference type="EMBL" id="KAK6946196.1"/>
    </source>
</evidence>
<dbReference type="PANTHER" id="PTHR47447:SF22">
    <property type="entry name" value="TETRATRICOPEPTIDE-LIKE HELICAL DOMAIN SUPERFAMILY"/>
    <property type="match status" value="1"/>
</dbReference>
<keyword evidence="5" id="KW-1185">Reference proteome</keyword>
<protein>
    <submittedName>
        <fullName evidence="4">Pentatricopeptide repeat</fullName>
    </submittedName>
</protein>
<dbReference type="Gene3D" id="1.25.40.10">
    <property type="entry name" value="Tetratricopeptide repeat domain"/>
    <property type="match status" value="3"/>
</dbReference>
<keyword evidence="2" id="KW-0677">Repeat</keyword>
<dbReference type="Pfam" id="PF13041">
    <property type="entry name" value="PPR_2"/>
    <property type="match status" value="1"/>
</dbReference>
<name>A0AAN8WE06_9MAGN</name>
<evidence type="ECO:0000256" key="3">
    <source>
        <dbReference type="PROSITE-ProRule" id="PRU00708"/>
    </source>
</evidence>
<dbReference type="Pfam" id="PF01535">
    <property type="entry name" value="PPR"/>
    <property type="match status" value="3"/>
</dbReference>
<dbReference type="NCBIfam" id="TIGR00756">
    <property type="entry name" value="PPR"/>
    <property type="match status" value="2"/>
</dbReference>
<dbReference type="InterPro" id="IPR002885">
    <property type="entry name" value="PPR_rpt"/>
</dbReference>
<dbReference type="InterPro" id="IPR011990">
    <property type="entry name" value="TPR-like_helical_dom_sf"/>
</dbReference>
<sequence length="450" mass="51277">MKPTLFSTLSSNQDLLQHINTAVSILKNQRSKSRWNQLRSLYPNRFTPSEFSKNTLQVRNNPRLSRKFFNFTLTHKLCSHNLLSFSLSTVIHSLARSRLKLQTLALIKYAFRAPFWTNCNGSESKSSLLFESLVKTFRVCDSAPFVFDLLIKSCLNSIKTDDCVKIICMSRSRGIYPNVSTCYLIVKSVSRIRGCEAGYEVFREVFGLDCEENDNVGRLKVYPNAETYNVLMSSFYKDNLLDRGLGAYNELGMSNEVEKLLEEMKCRGIKRDVIAYDTLIAGFCSIGEVKRGEEVYREMKLRGIKSSGVTKEHLITGYCRVGDLDSVNLLYTDACRKDFWLEGSVVDAVIGGLCDANMASKGLDFMRSAMKYGDFVPRGKCYELLIKRFCNEGKMEEALKLQKEMVGKRYVPNVEIYGAFIDGYMKLGNVDLVGKLRQEMLESQMQDEKD</sequence>
<evidence type="ECO:0000313" key="5">
    <source>
        <dbReference type="Proteomes" id="UP001370490"/>
    </source>
</evidence>